<evidence type="ECO:0000256" key="7">
    <source>
        <dbReference type="ARBA" id="ARBA00023172"/>
    </source>
</evidence>
<keyword evidence="16" id="KW-1185">Reference proteome</keyword>
<dbReference type="GO" id="GO:0005634">
    <property type="term" value="C:nucleus"/>
    <property type="evidence" value="ECO:0007669"/>
    <property type="project" value="TreeGrafter"/>
</dbReference>
<dbReference type="CDD" id="cd07900">
    <property type="entry name" value="Adenylation_DNA_ligase_I_Euk"/>
    <property type="match status" value="1"/>
</dbReference>
<sequence length="496" mass="55153">GPAYLGMELGVGETVLMKAVAQATGRQLDKIKAEAQEKGDLGLVAESSRSNQPHDVSSRPSLTAGGRAMNKKIDIIKGLFVACRFSEARYIVRSLAGKLRIGLAEQSVLSALSQAVCLSPPGQGFPPAVLDAGMGKSAESRRSWIEEKSLILKQTYCEMPNYDVLIPVLLKEGIDELPNHCKLTPGVPLRPMLAHPTKGVGEVMKRFDEAAFTCEYKYDGERAQIHILESGEVRVFSRNQEDNTSKYPDIVSRVPTVTKDSVTSCVLDAEAVAWDREKKQIQPFQVLTTRKRKDVEASEITVQVCVYAFDLLYLNGESLVRQPLCRRRALLKESFSEVEGEFVFARSIDSNNTDAIAEFLEQSVRDSCEGLMVKTLEKDATYEIAKRSHNWLKEHILPKPRAYYRIDPGAEPDVWLDAVQVWEVKCADLSLSPVYKAAMGMVDPEKGISLRFPRFLRIRDDKKPEDATTGAQVGRLAFKKNVGVDSCSERSHLTAR</sequence>
<evidence type="ECO:0000256" key="4">
    <source>
        <dbReference type="ARBA" id="ARBA00022741"/>
    </source>
</evidence>
<feature type="compositionally biased region" description="Polar residues" evidence="13">
    <location>
        <begin position="47"/>
        <end position="61"/>
    </location>
</feature>
<dbReference type="InterPro" id="IPR012308">
    <property type="entry name" value="DNA_ligase_ATP-dep_N"/>
</dbReference>
<dbReference type="GeneTree" id="ENSGT00940000157783"/>
<evidence type="ECO:0000256" key="3">
    <source>
        <dbReference type="ARBA" id="ARBA00022618"/>
    </source>
</evidence>
<dbReference type="InterPro" id="IPR012340">
    <property type="entry name" value="NA-bd_OB-fold"/>
</dbReference>
<evidence type="ECO:0000256" key="10">
    <source>
        <dbReference type="ARBA" id="ARBA00034003"/>
    </source>
</evidence>
<dbReference type="PROSITE" id="PS00697">
    <property type="entry name" value="DNA_LIGASE_A1"/>
    <property type="match status" value="1"/>
</dbReference>
<evidence type="ECO:0000256" key="9">
    <source>
        <dbReference type="ARBA" id="ARBA00023306"/>
    </source>
</evidence>
<dbReference type="GO" id="GO:0006281">
    <property type="term" value="P:DNA repair"/>
    <property type="evidence" value="ECO:0007669"/>
    <property type="project" value="UniProtKB-KW"/>
</dbReference>
<evidence type="ECO:0000256" key="11">
    <source>
        <dbReference type="RuleBase" id="RU000617"/>
    </source>
</evidence>
<dbReference type="FunFam" id="3.30.470.30:FF:000016">
    <property type="entry name" value="DNA ligase"/>
    <property type="match status" value="1"/>
</dbReference>
<evidence type="ECO:0000313" key="16">
    <source>
        <dbReference type="Proteomes" id="UP000007635"/>
    </source>
</evidence>
<dbReference type="EC" id="6.5.1.1" evidence="11"/>
<evidence type="ECO:0000313" key="15">
    <source>
        <dbReference type="Ensembl" id="ENSGACP00000028853.1"/>
    </source>
</evidence>
<evidence type="ECO:0000256" key="2">
    <source>
        <dbReference type="ARBA" id="ARBA00022598"/>
    </source>
</evidence>
<dbReference type="SUPFAM" id="SSF56091">
    <property type="entry name" value="DNA ligase/mRNA capping enzyme, catalytic domain"/>
    <property type="match status" value="1"/>
</dbReference>
<dbReference type="Pfam" id="PF01068">
    <property type="entry name" value="DNA_ligase_A_M"/>
    <property type="match status" value="1"/>
</dbReference>
<dbReference type="InterPro" id="IPR012310">
    <property type="entry name" value="DNA_ligase_ATP-dep_cent"/>
</dbReference>
<dbReference type="Proteomes" id="UP000007635">
    <property type="component" value="Chromosome III"/>
</dbReference>
<accession>A0AAQ4NR94</accession>
<dbReference type="PANTHER" id="PTHR45674:SF4">
    <property type="entry name" value="DNA LIGASE 1"/>
    <property type="match status" value="1"/>
</dbReference>
<dbReference type="InterPro" id="IPR000977">
    <property type="entry name" value="DNA_ligase_ATP-dep"/>
</dbReference>
<dbReference type="Gene3D" id="1.10.3260.10">
    <property type="entry name" value="DNA ligase, ATP-dependent, N-terminal domain"/>
    <property type="match status" value="1"/>
</dbReference>
<protein>
    <recommendedName>
        <fullName evidence="11">DNA ligase</fullName>
        <ecNumber evidence="11">6.5.1.1</ecNumber>
    </recommendedName>
</protein>
<evidence type="ECO:0000256" key="8">
    <source>
        <dbReference type="ARBA" id="ARBA00023204"/>
    </source>
</evidence>
<dbReference type="GO" id="GO:0005739">
    <property type="term" value="C:mitochondrion"/>
    <property type="evidence" value="ECO:0007669"/>
    <property type="project" value="TreeGrafter"/>
</dbReference>
<dbReference type="GO" id="GO:0051301">
    <property type="term" value="P:cell division"/>
    <property type="evidence" value="ECO:0007669"/>
    <property type="project" value="UniProtKB-KW"/>
</dbReference>
<keyword evidence="6 11" id="KW-0067">ATP-binding</keyword>
<dbReference type="SUPFAM" id="SSF50249">
    <property type="entry name" value="Nucleic acid-binding proteins"/>
    <property type="match status" value="1"/>
</dbReference>
<feature type="domain" description="ATP-dependent DNA ligase family profile" evidence="14">
    <location>
        <begin position="297"/>
        <end position="393"/>
    </location>
</feature>
<evidence type="ECO:0000259" key="14">
    <source>
        <dbReference type="PROSITE" id="PS50160"/>
    </source>
</evidence>
<evidence type="ECO:0000256" key="1">
    <source>
        <dbReference type="ARBA" id="ARBA00007572"/>
    </source>
</evidence>
<name>A0AAQ4NR94_GASAC</name>
<evidence type="ECO:0000256" key="13">
    <source>
        <dbReference type="SAM" id="MobiDB-lite"/>
    </source>
</evidence>
<dbReference type="NCBIfam" id="TIGR00574">
    <property type="entry name" value="dnl1"/>
    <property type="match status" value="1"/>
</dbReference>
<evidence type="ECO:0000256" key="5">
    <source>
        <dbReference type="ARBA" id="ARBA00022763"/>
    </source>
</evidence>
<reference evidence="15" key="3">
    <citation type="submission" date="2025-09" db="UniProtKB">
        <authorList>
            <consortium name="Ensembl"/>
        </authorList>
    </citation>
    <scope>IDENTIFICATION</scope>
</reference>
<dbReference type="Ensembl" id="ENSGACT00000063193.1">
    <property type="protein sequence ID" value="ENSGACP00000028853.1"/>
    <property type="gene ID" value="ENSGACG00000017679.3"/>
</dbReference>
<dbReference type="AlphaFoldDB" id="A0AAQ4NR94"/>
<proteinExistence type="inferred from homology"/>
<organism evidence="15 16">
    <name type="scientific">Gasterosteus aculeatus aculeatus</name>
    <name type="common">three-spined stickleback</name>
    <dbReference type="NCBI Taxonomy" id="481459"/>
    <lineage>
        <taxon>Eukaryota</taxon>
        <taxon>Metazoa</taxon>
        <taxon>Chordata</taxon>
        <taxon>Craniata</taxon>
        <taxon>Vertebrata</taxon>
        <taxon>Euteleostomi</taxon>
        <taxon>Actinopterygii</taxon>
        <taxon>Neopterygii</taxon>
        <taxon>Teleostei</taxon>
        <taxon>Neoteleostei</taxon>
        <taxon>Acanthomorphata</taxon>
        <taxon>Eupercaria</taxon>
        <taxon>Perciformes</taxon>
        <taxon>Cottioidei</taxon>
        <taxon>Gasterosteales</taxon>
        <taxon>Gasterosteidae</taxon>
        <taxon>Gasterosteus</taxon>
    </lineage>
</organism>
<dbReference type="Gene3D" id="3.30.470.30">
    <property type="entry name" value="DNA ligase/mRNA capping enzyme"/>
    <property type="match status" value="1"/>
</dbReference>
<comment type="similarity">
    <text evidence="1 12">Belongs to the ATP-dependent DNA ligase family.</text>
</comment>
<keyword evidence="9" id="KW-0131">Cell cycle</keyword>
<comment type="catalytic activity">
    <reaction evidence="10 11">
        <text>ATP + (deoxyribonucleotide)n-3'-hydroxyl + 5'-phospho-(deoxyribonucleotide)m = (deoxyribonucleotide)n+m + AMP + diphosphate.</text>
        <dbReference type="EC" id="6.5.1.1"/>
    </reaction>
</comment>
<dbReference type="InterPro" id="IPR036599">
    <property type="entry name" value="DNA_ligase_N_sf"/>
</dbReference>
<dbReference type="PROSITE" id="PS50160">
    <property type="entry name" value="DNA_LIGASE_A3"/>
    <property type="match status" value="1"/>
</dbReference>
<keyword evidence="8 11" id="KW-0234">DNA repair</keyword>
<dbReference type="PANTHER" id="PTHR45674">
    <property type="entry name" value="DNA LIGASE 1/3 FAMILY MEMBER"/>
    <property type="match status" value="1"/>
</dbReference>
<evidence type="ECO:0000256" key="6">
    <source>
        <dbReference type="ARBA" id="ARBA00022840"/>
    </source>
</evidence>
<dbReference type="GO" id="GO:0003677">
    <property type="term" value="F:DNA binding"/>
    <property type="evidence" value="ECO:0007669"/>
    <property type="project" value="InterPro"/>
</dbReference>
<dbReference type="Pfam" id="PF04675">
    <property type="entry name" value="DNA_ligase_A_N"/>
    <property type="match status" value="1"/>
</dbReference>
<dbReference type="GO" id="GO:0071897">
    <property type="term" value="P:DNA biosynthetic process"/>
    <property type="evidence" value="ECO:0007669"/>
    <property type="project" value="InterPro"/>
</dbReference>
<dbReference type="InterPro" id="IPR016059">
    <property type="entry name" value="DNA_ligase_ATP-dep_CS"/>
</dbReference>
<dbReference type="InterPro" id="IPR050191">
    <property type="entry name" value="ATP-dep_DNA_ligase"/>
</dbReference>
<keyword evidence="7 11" id="KW-0233">DNA recombination</keyword>
<dbReference type="GO" id="GO:1903461">
    <property type="term" value="P:Okazaki fragment processing involved in mitotic DNA replication"/>
    <property type="evidence" value="ECO:0007669"/>
    <property type="project" value="TreeGrafter"/>
</dbReference>
<keyword evidence="5 11" id="KW-0227">DNA damage</keyword>
<evidence type="ECO:0000256" key="12">
    <source>
        <dbReference type="RuleBase" id="RU004196"/>
    </source>
</evidence>
<reference evidence="15 16" key="1">
    <citation type="journal article" date="2021" name="G3 (Bethesda)">
        <title>Improved contiguity of the threespine stickleback genome using long-read sequencing.</title>
        <authorList>
            <person name="Nath S."/>
            <person name="Shaw D.E."/>
            <person name="White M.A."/>
        </authorList>
    </citation>
    <scope>NUCLEOTIDE SEQUENCE [LARGE SCALE GENOMIC DNA]</scope>
    <source>
        <strain evidence="15 16">Lake Benthic</strain>
    </source>
</reference>
<dbReference type="GO" id="GO:0006310">
    <property type="term" value="P:DNA recombination"/>
    <property type="evidence" value="ECO:0007669"/>
    <property type="project" value="UniProtKB-KW"/>
</dbReference>
<feature type="region of interest" description="Disordered" evidence="13">
    <location>
        <begin position="44"/>
        <end position="63"/>
    </location>
</feature>
<keyword evidence="2 11" id="KW-0436">Ligase</keyword>
<keyword evidence="3" id="KW-0132">Cell division</keyword>
<reference evidence="15" key="2">
    <citation type="submission" date="2025-08" db="UniProtKB">
        <authorList>
            <consortium name="Ensembl"/>
        </authorList>
    </citation>
    <scope>IDENTIFICATION</scope>
</reference>
<keyword evidence="4 11" id="KW-0547">Nucleotide-binding</keyword>
<dbReference type="GO" id="GO:0003910">
    <property type="term" value="F:DNA ligase (ATP) activity"/>
    <property type="evidence" value="ECO:0007669"/>
    <property type="project" value="UniProtKB-EC"/>
</dbReference>
<dbReference type="GO" id="GO:0005524">
    <property type="term" value="F:ATP binding"/>
    <property type="evidence" value="ECO:0007669"/>
    <property type="project" value="UniProtKB-KW"/>
</dbReference>
<dbReference type="Gene3D" id="3.30.1490.70">
    <property type="match status" value="1"/>
</dbReference>
<dbReference type="SUPFAM" id="SSF117018">
    <property type="entry name" value="ATP-dependent DNA ligase DNA-binding domain"/>
    <property type="match status" value="1"/>
</dbReference>